<gene>
    <name evidence="6" type="ORF">ABGF40_01350</name>
</gene>
<dbReference type="CDD" id="cd03255">
    <property type="entry name" value="ABC_MJ0796_LolCDE_FtsE"/>
    <property type="match status" value="1"/>
</dbReference>
<evidence type="ECO:0000256" key="3">
    <source>
        <dbReference type="ARBA" id="ARBA00022741"/>
    </source>
</evidence>
<proteinExistence type="inferred from homology"/>
<evidence type="ECO:0000256" key="1">
    <source>
        <dbReference type="ARBA" id="ARBA00005417"/>
    </source>
</evidence>
<evidence type="ECO:0000313" key="6">
    <source>
        <dbReference type="EMBL" id="MFM1524316.1"/>
    </source>
</evidence>
<dbReference type="InterPro" id="IPR003439">
    <property type="entry name" value="ABC_transporter-like_ATP-bd"/>
</dbReference>
<evidence type="ECO:0000256" key="4">
    <source>
        <dbReference type="ARBA" id="ARBA00022840"/>
    </source>
</evidence>
<name>A0ABW9F4F8_9FIRM</name>
<keyword evidence="4 6" id="KW-0067">ATP-binding</keyword>
<dbReference type="InterPro" id="IPR017871">
    <property type="entry name" value="ABC_transporter-like_CS"/>
</dbReference>
<dbReference type="PANTHER" id="PTHR42798:SF4">
    <property type="entry name" value="ABC TRANSPORTER DOMAIN-CONTAINING PROTEIN"/>
    <property type="match status" value="1"/>
</dbReference>
<comment type="similarity">
    <text evidence="1">Belongs to the ABC transporter superfamily.</text>
</comment>
<dbReference type="SMART" id="SM00382">
    <property type="entry name" value="AAA"/>
    <property type="match status" value="1"/>
</dbReference>
<dbReference type="GO" id="GO:0005524">
    <property type="term" value="F:ATP binding"/>
    <property type="evidence" value="ECO:0007669"/>
    <property type="project" value="UniProtKB-KW"/>
</dbReference>
<keyword evidence="2" id="KW-0813">Transport</keyword>
<evidence type="ECO:0000256" key="2">
    <source>
        <dbReference type="ARBA" id="ARBA00022448"/>
    </source>
</evidence>
<dbReference type="PROSITE" id="PS50893">
    <property type="entry name" value="ABC_TRANSPORTER_2"/>
    <property type="match status" value="1"/>
</dbReference>
<protein>
    <submittedName>
        <fullName evidence="6">ABC transporter ATP-binding protein</fullName>
    </submittedName>
</protein>
<keyword evidence="7" id="KW-1185">Reference proteome</keyword>
<evidence type="ECO:0000259" key="5">
    <source>
        <dbReference type="PROSITE" id="PS50893"/>
    </source>
</evidence>
<dbReference type="PANTHER" id="PTHR42798">
    <property type="entry name" value="LIPOPROTEIN-RELEASING SYSTEM ATP-BINDING PROTEIN LOLD"/>
    <property type="match status" value="1"/>
</dbReference>
<reference evidence="6 7" key="1">
    <citation type="journal article" date="2024" name="Front. Microbiol.">
        <title>Pangenomic and biochemical analyses of Helcococcus ovis reveal widespread tetracycline resistance and a novel bacterial species, Helcococcus bovis.</title>
        <authorList>
            <person name="Cunha F."/>
            <person name="Zhai Y."/>
            <person name="Casaro S."/>
            <person name="Jones K.L."/>
            <person name="Hernandez M."/>
            <person name="Bisinotto R.S."/>
            <person name="Kariyawasam S."/>
            <person name="Brown M.B."/>
            <person name="Phillips A."/>
            <person name="Jeong K.C."/>
            <person name="Galvao K.N."/>
        </authorList>
    </citation>
    <scope>NUCLEOTIDE SEQUENCE [LARGE SCALE GENOMIC DNA]</scope>
    <source>
        <strain evidence="6 7">KG197</strain>
    </source>
</reference>
<dbReference type="InterPro" id="IPR017911">
    <property type="entry name" value="MacB-like_ATP-bd"/>
</dbReference>
<evidence type="ECO:0000313" key="7">
    <source>
        <dbReference type="Proteomes" id="UP001629536"/>
    </source>
</evidence>
<dbReference type="InterPro" id="IPR003593">
    <property type="entry name" value="AAA+_ATPase"/>
</dbReference>
<dbReference type="PROSITE" id="PS00211">
    <property type="entry name" value="ABC_TRANSPORTER_1"/>
    <property type="match status" value="1"/>
</dbReference>
<dbReference type="Gene3D" id="3.40.50.300">
    <property type="entry name" value="P-loop containing nucleotide triphosphate hydrolases"/>
    <property type="match status" value="1"/>
</dbReference>
<organism evidence="6 7">
    <name type="scientific">Helcococcus bovis</name>
    <dbReference type="NCBI Taxonomy" id="3153252"/>
    <lineage>
        <taxon>Bacteria</taxon>
        <taxon>Bacillati</taxon>
        <taxon>Bacillota</taxon>
        <taxon>Tissierellia</taxon>
        <taxon>Tissierellales</taxon>
        <taxon>Peptoniphilaceae</taxon>
        <taxon>Helcococcus</taxon>
    </lineage>
</organism>
<dbReference type="Pfam" id="PF00005">
    <property type="entry name" value="ABC_tran"/>
    <property type="match status" value="1"/>
</dbReference>
<dbReference type="InterPro" id="IPR027417">
    <property type="entry name" value="P-loop_NTPase"/>
</dbReference>
<dbReference type="SUPFAM" id="SSF52540">
    <property type="entry name" value="P-loop containing nucleoside triphosphate hydrolases"/>
    <property type="match status" value="1"/>
</dbReference>
<accession>A0ABW9F4F8</accession>
<dbReference type="Proteomes" id="UP001629536">
    <property type="component" value="Unassembled WGS sequence"/>
</dbReference>
<feature type="domain" description="ABC transporter" evidence="5">
    <location>
        <begin position="2"/>
        <end position="222"/>
    </location>
</feature>
<comment type="caution">
    <text evidence="6">The sequence shown here is derived from an EMBL/GenBank/DDBJ whole genome shotgun (WGS) entry which is preliminary data.</text>
</comment>
<dbReference type="EMBL" id="JBFNFH010000002">
    <property type="protein sequence ID" value="MFM1524316.1"/>
    <property type="molecule type" value="Genomic_DNA"/>
</dbReference>
<keyword evidence="3" id="KW-0547">Nucleotide-binding</keyword>
<sequence>MIDLKNISKRYILDGGIKITALSNISFTFEKGKFYSITGPSGSGKSTLLNIIALLLTFEKGDYFIEGKDVKNFDDKKSSFLRNSFFGFVVQDYELLESESVSFNIQLPAYIGKKSKKYINEKTKEIIDFLDIRDIKDKKVMHLSGGQKQRVAIARSLMNSPKVILADEPTGALNYNNGLQVMNIFKDIVKNEGVTVIMVSHNKEFAKMSDQMLTIKDGILYY</sequence>
<dbReference type="RefSeq" id="WP_408126184.1">
    <property type="nucleotide sequence ID" value="NZ_JBFNFH010000002.1"/>
</dbReference>